<dbReference type="GeneID" id="34461599"/>
<evidence type="ECO:0000313" key="1">
    <source>
        <dbReference type="EMBL" id="OJJ83541.1"/>
    </source>
</evidence>
<dbReference type="Proteomes" id="UP000184300">
    <property type="component" value="Unassembled WGS sequence"/>
</dbReference>
<dbReference type="RefSeq" id="XP_022400239.1">
    <property type="nucleotide sequence ID" value="XM_022545338.1"/>
</dbReference>
<gene>
    <name evidence="1" type="ORF">ASPGLDRAFT_411124</name>
</gene>
<name>A0A1L9VHY4_ASPGL</name>
<proteinExistence type="predicted"/>
<accession>A0A1L9VHY4</accession>
<dbReference type="AlphaFoldDB" id="A0A1L9VHY4"/>
<reference evidence="2" key="1">
    <citation type="journal article" date="2017" name="Genome Biol.">
        <title>Comparative genomics reveals high biological diversity and specific adaptations in the industrially and medically important fungal genus Aspergillus.</title>
        <authorList>
            <person name="de Vries R.P."/>
            <person name="Riley R."/>
            <person name="Wiebenga A."/>
            <person name="Aguilar-Osorio G."/>
            <person name="Amillis S."/>
            <person name="Uchima C.A."/>
            <person name="Anderluh G."/>
            <person name="Asadollahi M."/>
            <person name="Askin M."/>
            <person name="Barry K."/>
            <person name="Battaglia E."/>
            <person name="Bayram O."/>
            <person name="Benocci T."/>
            <person name="Braus-Stromeyer S.A."/>
            <person name="Caldana C."/>
            <person name="Canovas D."/>
            <person name="Cerqueira G.C."/>
            <person name="Chen F."/>
            <person name="Chen W."/>
            <person name="Choi C."/>
            <person name="Clum A."/>
            <person name="Dos Santos R.A."/>
            <person name="Damasio A.R."/>
            <person name="Diallinas G."/>
            <person name="Emri T."/>
            <person name="Fekete E."/>
            <person name="Flipphi M."/>
            <person name="Freyberg S."/>
            <person name="Gallo A."/>
            <person name="Gournas C."/>
            <person name="Habgood R."/>
            <person name="Hainaut M."/>
            <person name="Harispe M.L."/>
            <person name="Henrissat B."/>
            <person name="Hilden K.S."/>
            <person name="Hope R."/>
            <person name="Hossain A."/>
            <person name="Karabika E."/>
            <person name="Karaffa L."/>
            <person name="Karanyi Z."/>
            <person name="Krasevec N."/>
            <person name="Kuo A."/>
            <person name="Kusch H."/>
            <person name="LaButti K."/>
            <person name="Lagendijk E.L."/>
            <person name="Lapidus A."/>
            <person name="Levasseur A."/>
            <person name="Lindquist E."/>
            <person name="Lipzen A."/>
            <person name="Logrieco A.F."/>
            <person name="MacCabe A."/>
            <person name="Maekelae M.R."/>
            <person name="Malavazi I."/>
            <person name="Melin P."/>
            <person name="Meyer V."/>
            <person name="Mielnichuk N."/>
            <person name="Miskei M."/>
            <person name="Molnar A.P."/>
            <person name="Mule G."/>
            <person name="Ngan C.Y."/>
            <person name="Orejas M."/>
            <person name="Orosz E."/>
            <person name="Ouedraogo J.P."/>
            <person name="Overkamp K.M."/>
            <person name="Park H.-S."/>
            <person name="Perrone G."/>
            <person name="Piumi F."/>
            <person name="Punt P.J."/>
            <person name="Ram A.F."/>
            <person name="Ramon A."/>
            <person name="Rauscher S."/>
            <person name="Record E."/>
            <person name="Riano-Pachon D.M."/>
            <person name="Robert V."/>
            <person name="Roehrig J."/>
            <person name="Ruller R."/>
            <person name="Salamov A."/>
            <person name="Salih N.S."/>
            <person name="Samson R.A."/>
            <person name="Sandor E."/>
            <person name="Sanguinetti M."/>
            <person name="Schuetze T."/>
            <person name="Sepcic K."/>
            <person name="Shelest E."/>
            <person name="Sherlock G."/>
            <person name="Sophianopoulou V."/>
            <person name="Squina F.M."/>
            <person name="Sun H."/>
            <person name="Susca A."/>
            <person name="Todd R.B."/>
            <person name="Tsang A."/>
            <person name="Unkles S.E."/>
            <person name="van de Wiele N."/>
            <person name="van Rossen-Uffink D."/>
            <person name="Oliveira J.V."/>
            <person name="Vesth T.C."/>
            <person name="Visser J."/>
            <person name="Yu J.-H."/>
            <person name="Zhou M."/>
            <person name="Andersen M.R."/>
            <person name="Archer D.B."/>
            <person name="Baker S.E."/>
            <person name="Benoit I."/>
            <person name="Brakhage A.A."/>
            <person name="Braus G.H."/>
            <person name="Fischer R."/>
            <person name="Frisvad J.C."/>
            <person name="Goldman G.H."/>
            <person name="Houbraken J."/>
            <person name="Oakley B."/>
            <person name="Pocsi I."/>
            <person name="Scazzocchio C."/>
            <person name="Seiboth B."/>
            <person name="vanKuyk P.A."/>
            <person name="Wortman J."/>
            <person name="Dyer P.S."/>
            <person name="Grigoriev I.V."/>
        </authorList>
    </citation>
    <scope>NUCLEOTIDE SEQUENCE [LARGE SCALE GENOMIC DNA]</scope>
    <source>
        <strain evidence="2">CBS 516.65</strain>
    </source>
</reference>
<protein>
    <submittedName>
        <fullName evidence="1">Uncharacterized protein</fullName>
    </submittedName>
</protein>
<evidence type="ECO:0000313" key="2">
    <source>
        <dbReference type="Proteomes" id="UP000184300"/>
    </source>
</evidence>
<keyword evidence="2" id="KW-1185">Reference proteome</keyword>
<dbReference type="VEuPathDB" id="FungiDB:ASPGLDRAFT_411124"/>
<organism evidence="1 2">
    <name type="scientific">Aspergillus glaucus CBS 516.65</name>
    <dbReference type="NCBI Taxonomy" id="1160497"/>
    <lineage>
        <taxon>Eukaryota</taxon>
        <taxon>Fungi</taxon>
        <taxon>Dikarya</taxon>
        <taxon>Ascomycota</taxon>
        <taxon>Pezizomycotina</taxon>
        <taxon>Eurotiomycetes</taxon>
        <taxon>Eurotiomycetidae</taxon>
        <taxon>Eurotiales</taxon>
        <taxon>Aspergillaceae</taxon>
        <taxon>Aspergillus</taxon>
        <taxon>Aspergillus subgen. Aspergillus</taxon>
    </lineage>
</organism>
<sequence>MAEDRTSAISTVNTTHILLITLTALSIDLLSHPLPGQVVEPPELIIVGNEQEWEVEEVIASHINC</sequence>
<dbReference type="EMBL" id="KV878899">
    <property type="protein sequence ID" value="OJJ83541.1"/>
    <property type="molecule type" value="Genomic_DNA"/>
</dbReference>